<evidence type="ECO:0000313" key="3">
    <source>
        <dbReference type="Proteomes" id="UP000540506"/>
    </source>
</evidence>
<reference evidence="2 3" key="1">
    <citation type="submission" date="2020-08" db="EMBL/GenBank/DDBJ databases">
        <title>Sequencing the genomes of 1000 actinobacteria strains.</title>
        <authorList>
            <person name="Klenk H.-P."/>
        </authorList>
    </citation>
    <scope>NUCLEOTIDE SEQUENCE [LARGE SCALE GENOMIC DNA]</scope>
    <source>
        <strain evidence="2 3">DSM 41654</strain>
    </source>
</reference>
<sequence length="130" mass="14682">MMHRHPANVARHDERTVGDRVADDITKSMGSWRFIIAQAVFTAAWIVVNTVHGWGLMWDSYPYVLLNLVYSFQAGFTGPILLLSQNRQAEHDRLRAEHDYGVNEEALAWSRAIGARLDVQIPQAVSPDVP</sequence>
<dbReference type="AlphaFoldDB" id="A0A7W7VU47"/>
<dbReference type="EMBL" id="JACHJV010000001">
    <property type="protein sequence ID" value="MBB4922289.1"/>
    <property type="molecule type" value="Genomic_DNA"/>
</dbReference>
<keyword evidence="1" id="KW-0812">Transmembrane</keyword>
<dbReference type="InterPro" id="IPR010406">
    <property type="entry name" value="DUF1003"/>
</dbReference>
<dbReference type="PANTHER" id="PTHR41386">
    <property type="entry name" value="INTEGRAL MEMBRANE PROTEIN-RELATED"/>
    <property type="match status" value="1"/>
</dbReference>
<protein>
    <submittedName>
        <fullName evidence="2">Putative membrane protein</fullName>
    </submittedName>
</protein>
<proteinExistence type="predicted"/>
<keyword evidence="1" id="KW-0472">Membrane</keyword>
<comment type="caution">
    <text evidence="2">The sequence shown here is derived from an EMBL/GenBank/DDBJ whole genome shotgun (WGS) entry which is preliminary data.</text>
</comment>
<evidence type="ECO:0000256" key="1">
    <source>
        <dbReference type="SAM" id="Phobius"/>
    </source>
</evidence>
<feature type="transmembrane region" description="Helical" evidence="1">
    <location>
        <begin position="61"/>
        <end position="83"/>
    </location>
</feature>
<dbReference type="RefSeq" id="WP_184934489.1">
    <property type="nucleotide sequence ID" value="NZ_JACHJV010000001.1"/>
</dbReference>
<keyword evidence="1" id="KW-1133">Transmembrane helix</keyword>
<gene>
    <name evidence="2" type="ORF">FHR34_001282</name>
</gene>
<evidence type="ECO:0000313" key="2">
    <source>
        <dbReference type="EMBL" id="MBB4922289.1"/>
    </source>
</evidence>
<accession>A0A7W7VU47</accession>
<dbReference type="PANTHER" id="PTHR41386:SF1">
    <property type="entry name" value="MEMBRANE PROTEIN"/>
    <property type="match status" value="1"/>
</dbReference>
<feature type="transmembrane region" description="Helical" evidence="1">
    <location>
        <begin position="34"/>
        <end position="55"/>
    </location>
</feature>
<keyword evidence="3" id="KW-1185">Reference proteome</keyword>
<organism evidence="2 3">
    <name type="scientific">Kitasatospora kifunensis</name>
    <name type="common">Streptomyces kifunensis</name>
    <dbReference type="NCBI Taxonomy" id="58351"/>
    <lineage>
        <taxon>Bacteria</taxon>
        <taxon>Bacillati</taxon>
        <taxon>Actinomycetota</taxon>
        <taxon>Actinomycetes</taxon>
        <taxon>Kitasatosporales</taxon>
        <taxon>Streptomycetaceae</taxon>
        <taxon>Kitasatospora</taxon>
    </lineage>
</organism>
<dbReference type="Pfam" id="PF06210">
    <property type="entry name" value="DUF1003"/>
    <property type="match status" value="1"/>
</dbReference>
<dbReference type="Proteomes" id="UP000540506">
    <property type="component" value="Unassembled WGS sequence"/>
</dbReference>
<name>A0A7W7VU47_KITKI</name>